<dbReference type="Gene3D" id="1.10.530.10">
    <property type="match status" value="1"/>
</dbReference>
<gene>
    <name evidence="5" type="ordered locus">PHZ_c1507</name>
</gene>
<dbReference type="KEGG" id="pzu:PHZ_c1507"/>
<dbReference type="Proteomes" id="UP000001868">
    <property type="component" value="Chromosome"/>
</dbReference>
<dbReference type="InterPro" id="IPR008258">
    <property type="entry name" value="Transglycosylase_SLT_dom_1"/>
</dbReference>
<proteinExistence type="inferred from homology"/>
<evidence type="ECO:0000313" key="6">
    <source>
        <dbReference type="Proteomes" id="UP000001868"/>
    </source>
</evidence>
<comment type="similarity">
    <text evidence="2">Belongs to the virb1 family.</text>
</comment>
<dbReference type="PANTHER" id="PTHR37423:SF2">
    <property type="entry name" value="MEMBRANE-BOUND LYTIC MUREIN TRANSGLYCOSYLASE C"/>
    <property type="match status" value="1"/>
</dbReference>
<dbReference type="SUPFAM" id="SSF53955">
    <property type="entry name" value="Lysozyme-like"/>
    <property type="match status" value="1"/>
</dbReference>
<evidence type="ECO:0000256" key="3">
    <source>
        <dbReference type="SAM" id="MobiDB-lite"/>
    </source>
</evidence>
<dbReference type="AlphaFoldDB" id="B4RAB1"/>
<feature type="region of interest" description="Disordered" evidence="3">
    <location>
        <begin position="1"/>
        <end position="25"/>
    </location>
</feature>
<reference evidence="5 6" key="1">
    <citation type="journal article" date="2008" name="BMC Genomics">
        <title>Complete genome of Phenylobacterium zucineum - a novel facultative intracellular bacterium isolated from human erythroleukemia cell line K562.</title>
        <authorList>
            <person name="Luo Y."/>
            <person name="Xu X."/>
            <person name="Ding Z."/>
            <person name="Liu Z."/>
            <person name="Zhang B."/>
            <person name="Yan Z."/>
            <person name="Sun J."/>
            <person name="Hu S."/>
            <person name="Hu X."/>
        </authorList>
    </citation>
    <scope>NUCLEOTIDE SEQUENCE [LARGE SCALE GENOMIC DNA]</scope>
    <source>
        <strain evidence="5 6">HLK1</strain>
    </source>
</reference>
<feature type="domain" description="Transglycosylase SLT" evidence="4">
    <location>
        <begin position="95"/>
        <end position="192"/>
    </location>
</feature>
<protein>
    <recommendedName>
        <fullName evidence="4">Transglycosylase SLT domain-containing protein</fullName>
    </recommendedName>
</protein>
<dbReference type="eggNOG" id="COG0741">
    <property type="taxonomic scope" value="Bacteria"/>
</dbReference>
<organism evidence="5 6">
    <name type="scientific">Phenylobacterium zucineum (strain HLK1)</name>
    <dbReference type="NCBI Taxonomy" id="450851"/>
    <lineage>
        <taxon>Bacteria</taxon>
        <taxon>Pseudomonadati</taxon>
        <taxon>Pseudomonadota</taxon>
        <taxon>Alphaproteobacteria</taxon>
        <taxon>Caulobacterales</taxon>
        <taxon>Caulobacteraceae</taxon>
        <taxon>Phenylobacterium</taxon>
    </lineage>
</organism>
<feature type="compositionally biased region" description="Basic and acidic residues" evidence="3">
    <location>
        <begin position="1"/>
        <end position="10"/>
    </location>
</feature>
<dbReference type="CDD" id="cd00254">
    <property type="entry name" value="LT-like"/>
    <property type="match status" value="1"/>
</dbReference>
<dbReference type="EMBL" id="CP000747">
    <property type="protein sequence ID" value="ACG77918.1"/>
    <property type="molecule type" value="Genomic_DNA"/>
</dbReference>
<accession>B4RAB1</accession>
<dbReference type="InterPro" id="IPR023346">
    <property type="entry name" value="Lysozyme-like_dom_sf"/>
</dbReference>
<evidence type="ECO:0000313" key="5">
    <source>
        <dbReference type="EMBL" id="ACG77918.1"/>
    </source>
</evidence>
<dbReference type="STRING" id="450851.PHZ_c1507"/>
<keyword evidence="6" id="KW-1185">Reference proteome</keyword>
<dbReference type="Pfam" id="PF01464">
    <property type="entry name" value="SLT"/>
    <property type="match status" value="1"/>
</dbReference>
<dbReference type="HOGENOM" id="CLU_077897_0_0_5"/>
<evidence type="ECO:0000259" key="4">
    <source>
        <dbReference type="Pfam" id="PF01464"/>
    </source>
</evidence>
<dbReference type="CAZy" id="GH23">
    <property type="family name" value="Glycoside Hydrolase Family 23"/>
</dbReference>
<dbReference type="PANTHER" id="PTHR37423">
    <property type="entry name" value="SOLUBLE LYTIC MUREIN TRANSGLYCOSYLASE-RELATED"/>
    <property type="match status" value="1"/>
</dbReference>
<evidence type="ECO:0000256" key="2">
    <source>
        <dbReference type="ARBA" id="ARBA00009387"/>
    </source>
</evidence>
<evidence type="ECO:0000256" key="1">
    <source>
        <dbReference type="ARBA" id="ARBA00007734"/>
    </source>
</evidence>
<comment type="similarity">
    <text evidence="1">Belongs to the transglycosylase Slt family.</text>
</comment>
<sequence>MPDMGDERQESPAPLFDRTNDGRSFVPTRFRRAAARSGGPGRPSGRRASALPWTAGSTVARWRLIGTSVLWLAVLPSAEAAAQAAPPHNEVGGAIAEAARRFGLPEAWIRAVMRVESAFQPRAVSHAGAMGLMQVMPQTYAELRGRYGLGADPFHPRDNILAGAAYLREMYDRFGARGFLAAYNAGPARYQQHLIEGRPLPLETRAYVAKLTPAVGAAGVSPAPAAVVAPPAEARSTLFVVLGGGQGKEAGASPDEARAVLVPARSPLFAALTPRVEAR</sequence>
<name>B4RAB1_PHEZH</name>